<dbReference type="OrthoDB" id="80685at2"/>
<proteinExistence type="predicted"/>
<evidence type="ECO:0000313" key="1">
    <source>
        <dbReference type="EMBL" id="RCS42315.1"/>
    </source>
</evidence>
<organism evidence="1 2">
    <name type="scientific">Bremerella cremea</name>
    <dbReference type="NCBI Taxonomy" id="1031537"/>
    <lineage>
        <taxon>Bacteria</taxon>
        <taxon>Pseudomonadati</taxon>
        <taxon>Planctomycetota</taxon>
        <taxon>Planctomycetia</taxon>
        <taxon>Pirellulales</taxon>
        <taxon>Pirellulaceae</taxon>
        <taxon>Bremerella</taxon>
    </lineage>
</organism>
<comment type="caution">
    <text evidence="1">The sequence shown here is derived from an EMBL/GenBank/DDBJ whole genome shotgun (WGS) entry which is preliminary data.</text>
</comment>
<gene>
    <name evidence="1" type="ORF">DTL42_19445</name>
</gene>
<name>A0A368KPU9_9BACT</name>
<sequence>MTAFSDYLEAALLGVTLLGSSYTPGETIYLALATSVTTDGAVFTEVPSGTAYARQRVQFGSPTNDGTKKKVSNSGAVTYSEATTPWGGITHIGLYDSPTGGNQLYYGALTSTRTIETGDTFQVPDANLSVSLD</sequence>
<dbReference type="AlphaFoldDB" id="A0A368KPU9"/>
<dbReference type="Pfam" id="PF23140">
    <property type="entry name" value="Gp80"/>
    <property type="match status" value="1"/>
</dbReference>
<protein>
    <submittedName>
        <fullName evidence="1">Uncharacterized protein</fullName>
    </submittedName>
</protein>
<dbReference type="Proteomes" id="UP000253562">
    <property type="component" value="Unassembled WGS sequence"/>
</dbReference>
<dbReference type="RefSeq" id="WP_114371123.1">
    <property type="nucleotide sequence ID" value="NZ_QPEX01000042.1"/>
</dbReference>
<accession>A0A368KPU9</accession>
<dbReference type="EMBL" id="QPEX01000042">
    <property type="protein sequence ID" value="RCS42315.1"/>
    <property type="molecule type" value="Genomic_DNA"/>
</dbReference>
<reference evidence="1 2" key="1">
    <citation type="submission" date="2018-07" db="EMBL/GenBank/DDBJ databases">
        <title>Comparative genomes isolates from brazilian mangrove.</title>
        <authorList>
            <person name="De Araujo J.E."/>
            <person name="Taketani R.G."/>
            <person name="Silva M.C.P."/>
            <person name="Lourenco M.V."/>
            <person name="Oliveira V.M."/>
            <person name="Andreote F.D."/>
        </authorList>
    </citation>
    <scope>NUCLEOTIDE SEQUENCE [LARGE SCALE GENOMIC DNA]</scope>
    <source>
        <strain evidence="1 2">HEX PRIS-MGV</strain>
    </source>
</reference>
<evidence type="ECO:0000313" key="2">
    <source>
        <dbReference type="Proteomes" id="UP000253562"/>
    </source>
</evidence>
<dbReference type="InterPro" id="IPR056908">
    <property type="entry name" value="Gp80-like"/>
</dbReference>